<protein>
    <submittedName>
        <fullName evidence="1">Uncharacterized protein</fullName>
    </submittedName>
</protein>
<accession>A0A061RZY6</accession>
<evidence type="ECO:0000313" key="1">
    <source>
        <dbReference type="EMBL" id="JAC76215.1"/>
    </source>
</evidence>
<proteinExistence type="predicted"/>
<organism evidence="1">
    <name type="scientific">Tetraselmis sp. GSL018</name>
    <dbReference type="NCBI Taxonomy" id="582737"/>
    <lineage>
        <taxon>Eukaryota</taxon>
        <taxon>Viridiplantae</taxon>
        <taxon>Chlorophyta</taxon>
        <taxon>core chlorophytes</taxon>
        <taxon>Chlorodendrophyceae</taxon>
        <taxon>Chlorodendrales</taxon>
        <taxon>Chlorodendraceae</taxon>
        <taxon>Tetraselmis</taxon>
    </lineage>
</organism>
<name>A0A061RZY6_9CHLO</name>
<reference evidence="1" key="1">
    <citation type="submission" date="2014-05" db="EMBL/GenBank/DDBJ databases">
        <title>The transcriptome of the halophilic microalga Tetraselmis sp. GSL018 isolated from the Great Salt Lake, Utah.</title>
        <authorList>
            <person name="Jinkerson R.E."/>
            <person name="D'Adamo S."/>
            <person name="Posewitz M.C."/>
        </authorList>
    </citation>
    <scope>NUCLEOTIDE SEQUENCE</scope>
    <source>
        <strain evidence="1">GSL018</strain>
    </source>
</reference>
<sequence length="135" mass="15084">CLSTPLEHLCCKKLPFLSFRMCLPDAAMISYCQASPLFALPTLLPPSLPLFRPPPHPSYLDTVCWEDAEEILPFESVAFPLWFCNGDKFFPVLAFFCHGGSEASGWKPPVHRHSALIHEHSLDKHGATIRPRAAV</sequence>
<feature type="non-terminal residue" evidence="1">
    <location>
        <position position="1"/>
    </location>
</feature>
<gene>
    <name evidence="1" type="ORF">TSPGSL018_20798</name>
</gene>
<dbReference type="EMBL" id="GBEZ01009366">
    <property type="protein sequence ID" value="JAC76215.1"/>
    <property type="molecule type" value="Transcribed_RNA"/>
</dbReference>
<dbReference type="AlphaFoldDB" id="A0A061RZY6"/>